<dbReference type="PROSITE" id="PS50005">
    <property type="entry name" value="TPR"/>
    <property type="match status" value="2"/>
</dbReference>
<reference evidence="5" key="1">
    <citation type="submission" date="2023-02" db="EMBL/GenBank/DDBJ databases">
        <title>Identification and recombinant expression of a fungal hydrolase from Papiliotrema laurentii that hydrolyzes apple cutin and clears colloidal polyester polyurethane.</title>
        <authorList>
            <consortium name="DOE Joint Genome Institute"/>
            <person name="Roman V.A."/>
            <person name="Bojanowski C."/>
            <person name="Crable B.R."/>
            <person name="Wagner D.N."/>
            <person name="Hung C.S."/>
            <person name="Nadeau L.J."/>
            <person name="Schratz L."/>
            <person name="Haridas S."/>
            <person name="Pangilinan J."/>
            <person name="Lipzen A."/>
            <person name="Na H."/>
            <person name="Yan M."/>
            <person name="Ng V."/>
            <person name="Grigoriev I.V."/>
            <person name="Spatafora J.W."/>
            <person name="Barlow D."/>
            <person name="Biffinger J."/>
            <person name="Kelley-Loughnane N."/>
            <person name="Varaljay V.A."/>
            <person name="Crookes-Goodson W.J."/>
        </authorList>
    </citation>
    <scope>NUCLEOTIDE SEQUENCE</scope>
    <source>
        <strain evidence="5">5307AH</strain>
    </source>
</reference>
<keyword evidence="2 3" id="KW-0802">TPR repeat</keyword>
<evidence type="ECO:0000313" key="5">
    <source>
        <dbReference type="EMBL" id="KAK1925103.1"/>
    </source>
</evidence>
<dbReference type="Pfam" id="PF14559">
    <property type="entry name" value="TPR_19"/>
    <property type="match status" value="1"/>
</dbReference>
<gene>
    <name evidence="5" type="ORF">DB88DRAFT_487967</name>
</gene>
<keyword evidence="6" id="KW-1185">Reference proteome</keyword>
<protein>
    <submittedName>
        <fullName evidence="5">Karyogamy-related protein</fullName>
    </submittedName>
</protein>
<dbReference type="InterPro" id="IPR019734">
    <property type="entry name" value="TPR_rpt"/>
</dbReference>
<dbReference type="PANTHER" id="PTHR16193">
    <property type="entry name" value="TETRATRICOPEPTIDE REPEAT PROTEIN 27"/>
    <property type="match status" value="1"/>
</dbReference>
<proteinExistence type="predicted"/>
<organism evidence="5 6">
    <name type="scientific">Papiliotrema laurentii</name>
    <name type="common">Cryptococcus laurentii</name>
    <dbReference type="NCBI Taxonomy" id="5418"/>
    <lineage>
        <taxon>Eukaryota</taxon>
        <taxon>Fungi</taxon>
        <taxon>Dikarya</taxon>
        <taxon>Basidiomycota</taxon>
        <taxon>Agaricomycotina</taxon>
        <taxon>Tremellomycetes</taxon>
        <taxon>Tremellales</taxon>
        <taxon>Rhynchogastremaceae</taxon>
        <taxon>Papiliotrema</taxon>
    </lineage>
</organism>
<keyword evidence="1" id="KW-0677">Repeat</keyword>
<sequence length="886" mass="98779">MASIEWSLINGELGAVDASVASQLAEKLLQADFASILKSEHAKAVFTSTPGLFDGLPVDSSSFTHASSSTSHEDATVQLIVGLALVHAFVQANWTGPELGFSPTDLLETTASADDLDSAAVPLLTLLGEPAYHLAQNSSLFLLGSRILQSLPANLVTKPWFLLRAHLIHLSLLDEPVDLDPKVAEELKALESQIPDNQDTLARYHLELGLLQYRLGNDKPANQHFLSAARASGLEFELSGALGKKTKYQVNALSQLVLLAESRQREGDLVEQKGEGGAESDSKDTSVPETLALNDDTLLEETEFTKLTQPSAAEGSKLAHLDPANQPPLHPLDQSLLLSFCLSQHNNLPSSGLTASQMMPFVSRVITHPRNWSVHTTALLLRSRLESNRSRTVERSALQLSALIDQMPTSDSAPQERLRWFHQIPLPSRWEMEKELATRYLSLGVVRSALDIFTRLEMWEDAVSCLQRMEREEEAEKIVRDLLEGRKIESDLVTVLAKSTLTENRKNKLSTAREAKLWCLLGDIALTNTAAAHDPIVAKQKATEYYNKAWEVSGKTSSRSRRSLGSLYFSGREYEPAVECLRDALAINPLYARAWFTLGVCLVRLERWSEAREAFRRQVGVDEDDAEGWNNLAAVYLRLDEEGKSEGEARTTASFENKQLAWRALKQGLRYAHSNWRMWTNYMIVSIDVGELSEAARALDRVVTDRASVDGAAAVDTDVLDKLVDGVTRDDWNLGKEGTVVPKSSNEGFGLLPIVERLFDVTILSRVSDSPRVWRAHARLLRWKEDWEGALEDYIRAYRCGPALDVGVETNLEKFREGVREVQDLVEIMQGLGPRIKREEGVKKGDWRFQAKGVVRTFIGRTRGSFEDEKEMDTLKELMEELKNTD</sequence>
<dbReference type="PANTHER" id="PTHR16193:SF0">
    <property type="entry name" value="TETRATRICOPEPTIDE REPEAT PROTEIN 27"/>
    <property type="match status" value="1"/>
</dbReference>
<dbReference type="EMBL" id="JAODAN010000004">
    <property type="protein sequence ID" value="KAK1925103.1"/>
    <property type="molecule type" value="Genomic_DNA"/>
</dbReference>
<feature type="compositionally biased region" description="Basic and acidic residues" evidence="4">
    <location>
        <begin position="268"/>
        <end position="286"/>
    </location>
</feature>
<evidence type="ECO:0000256" key="3">
    <source>
        <dbReference type="PROSITE-ProRule" id="PRU00339"/>
    </source>
</evidence>
<evidence type="ECO:0000256" key="1">
    <source>
        <dbReference type="ARBA" id="ARBA00022737"/>
    </source>
</evidence>
<dbReference type="InterPro" id="IPR044244">
    <property type="entry name" value="TTC27/Emw1"/>
</dbReference>
<dbReference type="InterPro" id="IPR011990">
    <property type="entry name" value="TPR-like_helical_dom_sf"/>
</dbReference>
<feature type="repeat" description="TPR" evidence="3">
    <location>
        <begin position="592"/>
        <end position="625"/>
    </location>
</feature>
<accession>A0AAD9L6I0</accession>
<name>A0AAD9L6I0_PAPLA</name>
<dbReference type="SUPFAM" id="SSF48452">
    <property type="entry name" value="TPR-like"/>
    <property type="match status" value="1"/>
</dbReference>
<evidence type="ECO:0000313" key="6">
    <source>
        <dbReference type="Proteomes" id="UP001182556"/>
    </source>
</evidence>
<dbReference type="Proteomes" id="UP001182556">
    <property type="component" value="Unassembled WGS sequence"/>
</dbReference>
<dbReference type="Gene3D" id="1.25.40.10">
    <property type="entry name" value="Tetratricopeptide repeat domain"/>
    <property type="match status" value="1"/>
</dbReference>
<comment type="caution">
    <text evidence="5">The sequence shown here is derived from an EMBL/GenBank/DDBJ whole genome shotgun (WGS) entry which is preliminary data.</text>
</comment>
<feature type="repeat" description="TPR" evidence="3">
    <location>
        <begin position="558"/>
        <end position="591"/>
    </location>
</feature>
<evidence type="ECO:0000256" key="4">
    <source>
        <dbReference type="SAM" id="MobiDB-lite"/>
    </source>
</evidence>
<dbReference type="SMART" id="SM00028">
    <property type="entry name" value="TPR"/>
    <property type="match status" value="3"/>
</dbReference>
<dbReference type="AlphaFoldDB" id="A0AAD9L6I0"/>
<evidence type="ECO:0000256" key="2">
    <source>
        <dbReference type="ARBA" id="ARBA00022803"/>
    </source>
</evidence>
<feature type="region of interest" description="Disordered" evidence="4">
    <location>
        <begin position="268"/>
        <end position="289"/>
    </location>
</feature>